<name>A0A3G5AJ06_9VIRU</name>
<proteinExistence type="predicted"/>
<accession>A0A3G5AJ06</accession>
<reference evidence="1" key="1">
    <citation type="submission" date="2018-10" db="EMBL/GenBank/DDBJ databases">
        <title>Hidden diversity of soil giant viruses.</title>
        <authorList>
            <person name="Schulz F."/>
            <person name="Alteio L."/>
            <person name="Goudeau D."/>
            <person name="Ryan E.M."/>
            <person name="Malmstrom R.R."/>
            <person name="Blanchard J."/>
            <person name="Woyke T."/>
        </authorList>
    </citation>
    <scope>NUCLEOTIDE SEQUENCE</scope>
    <source>
        <strain evidence="1">SYV1</strain>
    </source>
</reference>
<protein>
    <submittedName>
        <fullName evidence="1">Uncharacterized protein</fullName>
    </submittedName>
</protein>
<dbReference type="EMBL" id="MK072533">
    <property type="protein sequence ID" value="AYV87128.1"/>
    <property type="molecule type" value="Genomic_DNA"/>
</dbReference>
<organism evidence="1">
    <name type="scientific">Sylvanvirus sp</name>
    <dbReference type="NCBI Taxonomy" id="2487774"/>
    <lineage>
        <taxon>Viruses</taxon>
    </lineage>
</organism>
<sequence length="364" mass="41412">MRSKVEFLPAPTTFEQLKELLVNPPNAQVISSDAAINPFSCTLVPYPELYKSAIRELCTPELMVGYVEITDWSVQMFHIGVSSVLYQSVLTQPVTTLETKVLMADTSPAIVPTQTWAVIKVGDDKYAPLKIVFLYPKLGVKVGVVSGWTIRTFLSAFIQLLRVLVVAESHQVGFDPQFNRYQDLFLDAKTNKIRFARYTAWQSNPNALDRNKNTVPSFAKKMIALLLGYGRYYSPEDVQEMKSPTLIKPVLYEKRGSPIYAGVMWIPGDIETYVEEDPVASRSNMTQNLVKGRVQWDVYAKRNLELIHKANELLHFMDTKGLDAAEVGQLQHSFVFAILTLMFWSHPDDDVLYFPPFEYCPLFY</sequence>
<gene>
    <name evidence="1" type="ORF">Sylvanvirus27_2</name>
</gene>
<evidence type="ECO:0000313" key="1">
    <source>
        <dbReference type="EMBL" id="AYV87128.1"/>
    </source>
</evidence>